<keyword evidence="1" id="KW-0233">DNA recombination</keyword>
<dbReference type="GO" id="GO:0015074">
    <property type="term" value="P:DNA integration"/>
    <property type="evidence" value="ECO:0007669"/>
    <property type="project" value="InterPro"/>
</dbReference>
<evidence type="ECO:0000256" key="1">
    <source>
        <dbReference type="ARBA" id="ARBA00023172"/>
    </source>
</evidence>
<sequence>MHLSSSTKKLLHRGRICLRITPSPPRSSGKQLVQNTAAPSALFAMTTEDPKILNQYGDELFQIQDPMTGHFYSVSFAWNCSMAKRLYAQMYFLAGDISRGYADDRGRIVVSSLSSARQELAYLRELCEYWELHYTDRALQSLSRVEIQVMLRFFMMKKEQNSGECHILGVSMLSMMCRILDKTHNHLHCGTLVDGVIHRMTPAFKKSTMEPLLQGSDMDYATWSRGGSYGSIPMTCASLMLAEAITLIESDEAQIAAIFFTQWRREKTKVTSWFGEKDRLALYRRMQSPQYVLSRFERGWAASATELGNAVDSATKFSHAALPWKTQGELSDFCSELTKAALTVITLLSGFRISEINGMRIQDYHQEPDGSWWFISENYKTESGFAHPRSLHGLAADAATLMKNLSAVSTTDFNLPLLHRAYRSEAFLVARGVGKFSNEQWLADAGYSTLALRAWFKAFYKINVVEKYPEAGKIHSEVSPHQARHTFAEFALRRFDGNVMDKIREHFRHSQGSFHTRRYTREKLSESVRISLERDYAKEVIGRIAHGRLDDRFYGPAAKRIEKDMAAISILTGAEFDDYISELANEFVRFTAFEWGYCALRGNEQHLAKCHDSKTGTPNVDQRSKPEICAGCPHSMNNNLQKQELERTAIAHQFIAESHPLKVIGNISAQVVRQLERRLEGKVSA</sequence>
<organism evidence="2 3">
    <name type="scientific">Pseudomonas monteilii</name>
    <dbReference type="NCBI Taxonomy" id="76759"/>
    <lineage>
        <taxon>Bacteria</taxon>
        <taxon>Pseudomonadati</taxon>
        <taxon>Pseudomonadota</taxon>
        <taxon>Gammaproteobacteria</taxon>
        <taxon>Pseudomonadales</taxon>
        <taxon>Pseudomonadaceae</taxon>
        <taxon>Pseudomonas</taxon>
    </lineage>
</organism>
<reference evidence="2 3" key="1">
    <citation type="submission" date="2019-10" db="EMBL/GenBank/DDBJ databases">
        <title>XDR Pseudomonas monteilii producing IMP-16 from LCR.</title>
        <authorList>
            <person name="Ballaben A."/>
            <person name="Doi Y."/>
        </authorList>
    </citation>
    <scope>NUCLEOTIDE SEQUENCE [LARGE SCALE GENOMIC DNA]</scope>
    <source>
        <strain evidence="2 3">597/14</strain>
    </source>
</reference>
<name>A0A7X3F5P9_9PSED</name>
<protein>
    <submittedName>
        <fullName evidence="2">Site-specific integrase</fullName>
    </submittedName>
</protein>
<proteinExistence type="predicted"/>
<dbReference type="AlphaFoldDB" id="A0A7X3F5P9"/>
<dbReference type="InterPro" id="IPR011010">
    <property type="entry name" value="DNA_brk_join_enz"/>
</dbReference>
<evidence type="ECO:0000313" key="3">
    <source>
        <dbReference type="Proteomes" id="UP000440965"/>
    </source>
</evidence>
<dbReference type="GO" id="GO:0006310">
    <property type="term" value="P:DNA recombination"/>
    <property type="evidence" value="ECO:0007669"/>
    <property type="project" value="UniProtKB-KW"/>
</dbReference>
<accession>A0A7X3F5P9</accession>
<dbReference type="Proteomes" id="UP000440965">
    <property type="component" value="Unassembled WGS sequence"/>
</dbReference>
<dbReference type="InterPro" id="IPR013762">
    <property type="entry name" value="Integrase-like_cat_sf"/>
</dbReference>
<dbReference type="SUPFAM" id="SSF56349">
    <property type="entry name" value="DNA breaking-rejoining enzymes"/>
    <property type="match status" value="1"/>
</dbReference>
<gene>
    <name evidence="2" type="ORF">F9Z43_21880</name>
</gene>
<dbReference type="GO" id="GO:0003677">
    <property type="term" value="F:DNA binding"/>
    <property type="evidence" value="ECO:0007669"/>
    <property type="project" value="InterPro"/>
</dbReference>
<dbReference type="Gene3D" id="1.10.443.10">
    <property type="entry name" value="Intergrase catalytic core"/>
    <property type="match status" value="1"/>
</dbReference>
<evidence type="ECO:0000313" key="2">
    <source>
        <dbReference type="EMBL" id="MVF51910.1"/>
    </source>
</evidence>
<dbReference type="EMBL" id="WEIK01000024">
    <property type="protein sequence ID" value="MVF51910.1"/>
    <property type="molecule type" value="Genomic_DNA"/>
</dbReference>
<comment type="caution">
    <text evidence="2">The sequence shown here is derived from an EMBL/GenBank/DDBJ whole genome shotgun (WGS) entry which is preliminary data.</text>
</comment>